<feature type="transmembrane region" description="Helical" evidence="1">
    <location>
        <begin position="54"/>
        <end position="79"/>
    </location>
</feature>
<gene>
    <name evidence="2" type="ORF">H5410_015317</name>
</gene>
<evidence type="ECO:0000256" key="1">
    <source>
        <dbReference type="SAM" id="Phobius"/>
    </source>
</evidence>
<comment type="caution">
    <text evidence="2">The sequence shown here is derived from an EMBL/GenBank/DDBJ whole genome shotgun (WGS) entry which is preliminary data.</text>
</comment>
<name>A0A9J5ZT73_SOLCO</name>
<evidence type="ECO:0000313" key="2">
    <source>
        <dbReference type="EMBL" id="KAG5615493.1"/>
    </source>
</evidence>
<evidence type="ECO:0000313" key="3">
    <source>
        <dbReference type="Proteomes" id="UP000824120"/>
    </source>
</evidence>
<dbReference type="EMBL" id="JACXVP010000003">
    <property type="protein sequence ID" value="KAG5615493.1"/>
    <property type="molecule type" value="Genomic_DNA"/>
</dbReference>
<keyword evidence="1" id="KW-0472">Membrane</keyword>
<keyword evidence="1" id="KW-1133">Transmembrane helix</keyword>
<sequence>MRIRVCYIGAFIHQTPTMAMFLPRFSGNDNYDPKNWIFWAELYFTYLDSSRSGYLYLCSTLMVNLFLGSIGCFAMRYFFQNYLKDNSSEVNSAHVVSQSAVASPFCAPKSWELISKHNIDVEPIEDIDTPQIENINSVEAKLVNEPSSITEGQVIDKIPHTTVSSNIHDMKVNIHGFKHYVSTVTKVYSVSLWEEKSHDNMVLLENFPPLNTFGFLFAFAY</sequence>
<keyword evidence="1" id="KW-0812">Transmembrane</keyword>
<dbReference type="OrthoDB" id="770980at2759"/>
<keyword evidence="3" id="KW-1185">Reference proteome</keyword>
<reference evidence="2 3" key="1">
    <citation type="submission" date="2020-09" db="EMBL/GenBank/DDBJ databases">
        <title>De no assembly of potato wild relative species, Solanum commersonii.</title>
        <authorList>
            <person name="Cho K."/>
        </authorList>
    </citation>
    <scope>NUCLEOTIDE SEQUENCE [LARGE SCALE GENOMIC DNA]</scope>
    <source>
        <strain evidence="2">LZ3.2</strain>
        <tissue evidence="2">Leaf</tissue>
    </source>
</reference>
<accession>A0A9J5ZT73</accession>
<dbReference type="Proteomes" id="UP000824120">
    <property type="component" value="Chromosome 3"/>
</dbReference>
<dbReference type="AlphaFoldDB" id="A0A9J5ZT73"/>
<protein>
    <submittedName>
        <fullName evidence="2">Uncharacterized protein</fullName>
    </submittedName>
</protein>
<proteinExistence type="predicted"/>
<organism evidence="2 3">
    <name type="scientific">Solanum commersonii</name>
    <name type="common">Commerson's wild potato</name>
    <name type="synonym">Commerson's nightshade</name>
    <dbReference type="NCBI Taxonomy" id="4109"/>
    <lineage>
        <taxon>Eukaryota</taxon>
        <taxon>Viridiplantae</taxon>
        <taxon>Streptophyta</taxon>
        <taxon>Embryophyta</taxon>
        <taxon>Tracheophyta</taxon>
        <taxon>Spermatophyta</taxon>
        <taxon>Magnoliopsida</taxon>
        <taxon>eudicotyledons</taxon>
        <taxon>Gunneridae</taxon>
        <taxon>Pentapetalae</taxon>
        <taxon>asterids</taxon>
        <taxon>lamiids</taxon>
        <taxon>Solanales</taxon>
        <taxon>Solanaceae</taxon>
        <taxon>Solanoideae</taxon>
        <taxon>Solaneae</taxon>
        <taxon>Solanum</taxon>
    </lineage>
</organism>